<dbReference type="InterPro" id="IPR026444">
    <property type="entry name" value="Secre_tail"/>
</dbReference>
<dbReference type="InterPro" id="IPR013783">
    <property type="entry name" value="Ig-like_fold"/>
</dbReference>
<evidence type="ECO:0000256" key="1">
    <source>
        <dbReference type="SAM" id="SignalP"/>
    </source>
</evidence>
<reference evidence="3 4" key="1">
    <citation type="submission" date="2016-10" db="EMBL/GenBank/DDBJ databases">
        <authorList>
            <person name="de Groot N.N."/>
        </authorList>
    </citation>
    <scope>NUCLEOTIDE SEQUENCE [LARGE SCALE GENOMIC DNA]</scope>
    <source>
        <strain evidence="3 4">DSM 21668</strain>
    </source>
</reference>
<proteinExistence type="predicted"/>
<protein>
    <submittedName>
        <fullName evidence="3">Por secretion system C-terminal sorting domain-containing protein</fullName>
    </submittedName>
</protein>
<dbReference type="AlphaFoldDB" id="A0A1G9WCR0"/>
<dbReference type="Gene3D" id="2.60.40.10">
    <property type="entry name" value="Immunoglobulins"/>
    <property type="match status" value="1"/>
</dbReference>
<feature type="signal peptide" evidence="1">
    <location>
        <begin position="1"/>
        <end position="26"/>
    </location>
</feature>
<sequence>MKKFLPYIKTFAFALAFIVGLGSVQAQTNRDLLLTGGPDQGVYAGYPTDGVFDLNFMNVSGTNPSTTTPLPGGSLQIVLALPPGFAFADTYTPPAGWSYVKSGTTSAVLVQTGDISSSPPASIVSFSVPFKTTAVVNEGVWSAQIQRVLPTYQDTNPGNNTPNGTVSVTDKALPVELVYFRAVAEGERVALSWQTAKEINSDYFDIQRSADGRSWNKIGTVAAAGESNTTRNYTFSDGNPVEGTGYYRLLMADRDKTAKYSPVRSVVLEGRTELSLYPNPATQLITLKAGNWEEVASVQLVSAQGRPVYRSEGNPSRTITVDALPAGLYIVQIKWNNGMVKASKVQIVR</sequence>
<dbReference type="Pfam" id="PF18962">
    <property type="entry name" value="Por_Secre_tail"/>
    <property type="match status" value="1"/>
</dbReference>
<evidence type="ECO:0000313" key="3">
    <source>
        <dbReference type="EMBL" id="SDM81976.1"/>
    </source>
</evidence>
<keyword evidence="1" id="KW-0732">Signal</keyword>
<feature type="domain" description="Secretion system C-terminal sorting" evidence="2">
    <location>
        <begin position="276"/>
        <end position="346"/>
    </location>
</feature>
<accession>A0A1G9WCR0</accession>
<organism evidence="3 4">
    <name type="scientific">Siphonobacter aquaeclarae</name>
    <dbReference type="NCBI Taxonomy" id="563176"/>
    <lineage>
        <taxon>Bacteria</taxon>
        <taxon>Pseudomonadati</taxon>
        <taxon>Bacteroidota</taxon>
        <taxon>Cytophagia</taxon>
        <taxon>Cytophagales</taxon>
        <taxon>Cytophagaceae</taxon>
        <taxon>Siphonobacter</taxon>
    </lineage>
</organism>
<dbReference type="EMBL" id="FNGS01000009">
    <property type="protein sequence ID" value="SDM81976.1"/>
    <property type="molecule type" value="Genomic_DNA"/>
</dbReference>
<evidence type="ECO:0000259" key="2">
    <source>
        <dbReference type="Pfam" id="PF18962"/>
    </source>
</evidence>
<evidence type="ECO:0000313" key="4">
    <source>
        <dbReference type="Proteomes" id="UP000198901"/>
    </source>
</evidence>
<dbReference type="STRING" id="563176.SAMN04488090_4325"/>
<name>A0A1G9WCR0_9BACT</name>
<dbReference type="OrthoDB" id="925894at2"/>
<keyword evidence="4" id="KW-1185">Reference proteome</keyword>
<dbReference type="RefSeq" id="WP_093207782.1">
    <property type="nucleotide sequence ID" value="NZ_FNGS01000009.1"/>
</dbReference>
<gene>
    <name evidence="3" type="ORF">SAMN04488090_4325</name>
</gene>
<dbReference type="Proteomes" id="UP000198901">
    <property type="component" value="Unassembled WGS sequence"/>
</dbReference>
<dbReference type="NCBIfam" id="TIGR04183">
    <property type="entry name" value="Por_Secre_tail"/>
    <property type="match status" value="1"/>
</dbReference>
<feature type="chain" id="PRO_5011621232" evidence="1">
    <location>
        <begin position="27"/>
        <end position="349"/>
    </location>
</feature>